<keyword evidence="1 4" id="KW-0808">Transferase</keyword>
<organism evidence="4 5">
    <name type="scientific">Anaerosporobacter mobilis DSM 15930</name>
    <dbReference type="NCBI Taxonomy" id="1120996"/>
    <lineage>
        <taxon>Bacteria</taxon>
        <taxon>Bacillati</taxon>
        <taxon>Bacillota</taxon>
        <taxon>Clostridia</taxon>
        <taxon>Lachnospirales</taxon>
        <taxon>Lachnospiraceae</taxon>
        <taxon>Anaerosporobacter</taxon>
    </lineage>
</organism>
<dbReference type="Proteomes" id="UP000184038">
    <property type="component" value="Unassembled WGS sequence"/>
</dbReference>
<dbReference type="PANTHER" id="PTHR43072">
    <property type="entry name" value="N-ACETYLTRANSFERASE"/>
    <property type="match status" value="1"/>
</dbReference>
<evidence type="ECO:0000256" key="1">
    <source>
        <dbReference type="ARBA" id="ARBA00022679"/>
    </source>
</evidence>
<dbReference type="InterPro" id="IPR000182">
    <property type="entry name" value="GNAT_dom"/>
</dbReference>
<feature type="domain" description="N-acetyltransferase" evidence="3">
    <location>
        <begin position="17"/>
        <end position="178"/>
    </location>
</feature>
<keyword evidence="5" id="KW-1185">Reference proteome</keyword>
<evidence type="ECO:0000313" key="4">
    <source>
        <dbReference type="EMBL" id="SHM82843.1"/>
    </source>
</evidence>
<dbReference type="InterPro" id="IPR016181">
    <property type="entry name" value="Acyl_CoA_acyltransferase"/>
</dbReference>
<dbReference type="AlphaFoldDB" id="A0A1M7LX51"/>
<name>A0A1M7LX51_9FIRM</name>
<gene>
    <name evidence="4" type="ORF">SAMN02746066_03478</name>
</gene>
<dbReference type="Gene3D" id="3.40.630.30">
    <property type="match status" value="1"/>
</dbReference>
<evidence type="ECO:0000256" key="2">
    <source>
        <dbReference type="ARBA" id="ARBA00023315"/>
    </source>
</evidence>
<dbReference type="EMBL" id="FRCP01000018">
    <property type="protein sequence ID" value="SHM82843.1"/>
    <property type="molecule type" value="Genomic_DNA"/>
</dbReference>
<dbReference type="STRING" id="1120996.SAMN02746066_03478"/>
<dbReference type="PROSITE" id="PS51186">
    <property type="entry name" value="GNAT"/>
    <property type="match status" value="1"/>
</dbReference>
<dbReference type="GO" id="GO:0016747">
    <property type="term" value="F:acyltransferase activity, transferring groups other than amino-acyl groups"/>
    <property type="evidence" value="ECO:0007669"/>
    <property type="project" value="InterPro"/>
</dbReference>
<dbReference type="CDD" id="cd04301">
    <property type="entry name" value="NAT_SF"/>
    <property type="match status" value="1"/>
</dbReference>
<accession>A0A1M7LX51</accession>
<dbReference type="SUPFAM" id="SSF55729">
    <property type="entry name" value="Acyl-CoA N-acyltransferases (Nat)"/>
    <property type="match status" value="1"/>
</dbReference>
<sequence>MSNRISDKNSDIISNKITLRAATTKDAEGILAVYIPYILNTTITYEYEIPIVEEFRERIRKVTKFYPYLVCEEEGEIVGYAYASQHLERAAFQWGAEISIYIKESYHGNGIAARLYDQIIDILYKQGVYKVYALIDSPNEKSENFHIKRGFKEIGCLPNTAFKLGKWCNLKYYEKELRECEGTPVELIAAKFIELS</sequence>
<proteinExistence type="predicted"/>
<protein>
    <submittedName>
        <fullName evidence="4">Phosphinothricin acetyltransferase</fullName>
    </submittedName>
</protein>
<evidence type="ECO:0000313" key="5">
    <source>
        <dbReference type="Proteomes" id="UP000184038"/>
    </source>
</evidence>
<dbReference type="RefSeq" id="WP_073289675.1">
    <property type="nucleotide sequence ID" value="NZ_FRCP01000018.1"/>
</dbReference>
<evidence type="ECO:0000259" key="3">
    <source>
        <dbReference type="PROSITE" id="PS51186"/>
    </source>
</evidence>
<dbReference type="PANTHER" id="PTHR43072:SF23">
    <property type="entry name" value="UPF0039 PROTEIN C11D3.02C"/>
    <property type="match status" value="1"/>
</dbReference>
<dbReference type="OrthoDB" id="9798006at2"/>
<reference evidence="4 5" key="1">
    <citation type="submission" date="2016-11" db="EMBL/GenBank/DDBJ databases">
        <authorList>
            <person name="Jaros S."/>
            <person name="Januszkiewicz K."/>
            <person name="Wedrychowicz H."/>
        </authorList>
    </citation>
    <scope>NUCLEOTIDE SEQUENCE [LARGE SCALE GENOMIC DNA]</scope>
    <source>
        <strain evidence="4 5">DSM 15930</strain>
    </source>
</reference>
<dbReference type="Pfam" id="PF13420">
    <property type="entry name" value="Acetyltransf_4"/>
    <property type="match status" value="1"/>
</dbReference>
<keyword evidence="2" id="KW-0012">Acyltransferase</keyword>